<protein>
    <submittedName>
        <fullName evidence="2">Uncharacterized protein</fullName>
    </submittedName>
</protein>
<proteinExistence type="predicted"/>
<accession>A0A8S5PDX2</accession>
<name>A0A8S5PDX2_9CAUD</name>
<reference evidence="2" key="1">
    <citation type="journal article" date="2021" name="Proc. Natl. Acad. Sci. U.S.A.">
        <title>A Catalog of Tens of Thousands of Viruses from Human Metagenomes Reveals Hidden Associations with Chronic Diseases.</title>
        <authorList>
            <person name="Tisza M.J."/>
            <person name="Buck C.B."/>
        </authorList>
    </citation>
    <scope>NUCLEOTIDE SEQUENCE</scope>
    <source>
        <strain evidence="2">CtBrv3</strain>
    </source>
</reference>
<organism evidence="2">
    <name type="scientific">Myoviridae sp. ctBrv3</name>
    <dbReference type="NCBI Taxonomy" id="2825047"/>
    <lineage>
        <taxon>Viruses</taxon>
        <taxon>Duplodnaviria</taxon>
        <taxon>Heunggongvirae</taxon>
        <taxon>Uroviricota</taxon>
        <taxon>Caudoviricetes</taxon>
    </lineage>
</organism>
<dbReference type="EMBL" id="BK015387">
    <property type="protein sequence ID" value="DAE04420.1"/>
    <property type="molecule type" value="Genomic_DNA"/>
</dbReference>
<evidence type="ECO:0000256" key="1">
    <source>
        <dbReference type="SAM" id="Phobius"/>
    </source>
</evidence>
<sequence length="33" mass="3937">MLILKQLCKNNISILVNSSIEIFIVDYLVYWIH</sequence>
<keyword evidence="1" id="KW-0472">Membrane</keyword>
<feature type="transmembrane region" description="Helical" evidence="1">
    <location>
        <begin position="12"/>
        <end position="32"/>
    </location>
</feature>
<evidence type="ECO:0000313" key="2">
    <source>
        <dbReference type="EMBL" id="DAE04420.1"/>
    </source>
</evidence>
<keyword evidence="1" id="KW-0812">Transmembrane</keyword>
<keyword evidence="1" id="KW-1133">Transmembrane helix</keyword>